<dbReference type="InterPro" id="IPR047640">
    <property type="entry name" value="RpiR-like"/>
</dbReference>
<dbReference type="InterPro" id="IPR009057">
    <property type="entry name" value="Homeodomain-like_sf"/>
</dbReference>
<dbReference type="GO" id="GO:0097367">
    <property type="term" value="F:carbohydrate derivative binding"/>
    <property type="evidence" value="ECO:0007669"/>
    <property type="project" value="InterPro"/>
</dbReference>
<name>A0AB35U1D9_9FIRM</name>
<evidence type="ECO:0000259" key="1">
    <source>
        <dbReference type="PROSITE" id="PS51071"/>
    </source>
</evidence>
<dbReference type="PANTHER" id="PTHR30514">
    <property type="entry name" value="GLUCOKINASE"/>
    <property type="match status" value="1"/>
</dbReference>
<dbReference type="SUPFAM" id="SSF53697">
    <property type="entry name" value="SIS domain"/>
    <property type="match status" value="1"/>
</dbReference>
<dbReference type="Pfam" id="PF01418">
    <property type="entry name" value="HTH_6"/>
    <property type="match status" value="1"/>
</dbReference>
<dbReference type="InterPro" id="IPR046348">
    <property type="entry name" value="SIS_dom_sf"/>
</dbReference>
<organism evidence="2 3">
    <name type="scientific">Grylomicrobium aquisgranensis</name>
    <dbReference type="NCBI Taxonomy" id="2926318"/>
    <lineage>
        <taxon>Bacteria</taxon>
        <taxon>Bacillati</taxon>
        <taxon>Bacillota</taxon>
        <taxon>Erysipelotrichia</taxon>
        <taxon>Erysipelotrichales</taxon>
        <taxon>Erysipelotrichaceae</taxon>
        <taxon>Grylomicrobium</taxon>
    </lineage>
</organism>
<dbReference type="SUPFAM" id="SSF46689">
    <property type="entry name" value="Homeodomain-like"/>
    <property type="match status" value="1"/>
</dbReference>
<accession>A0AB35U1D9</accession>
<evidence type="ECO:0000313" key="2">
    <source>
        <dbReference type="EMBL" id="MDX8418719.1"/>
    </source>
</evidence>
<dbReference type="RefSeq" id="WP_370595359.1">
    <property type="nucleotide sequence ID" value="NZ_JALBUR010000002.1"/>
</dbReference>
<feature type="domain" description="HTH rpiR-type" evidence="1">
    <location>
        <begin position="10"/>
        <end position="86"/>
    </location>
</feature>
<comment type="caution">
    <text evidence="2">The sequence shown here is derived from an EMBL/GenBank/DDBJ whole genome shotgun (WGS) entry which is preliminary data.</text>
</comment>
<dbReference type="PANTHER" id="PTHR30514:SF10">
    <property type="entry name" value="MURR_RPIR FAMILY TRANSCRIPTIONAL REGULATOR"/>
    <property type="match status" value="1"/>
</dbReference>
<dbReference type="EMBL" id="JALBUR010000002">
    <property type="protein sequence ID" value="MDX8418719.1"/>
    <property type="molecule type" value="Genomic_DNA"/>
</dbReference>
<dbReference type="GO" id="GO:1901135">
    <property type="term" value="P:carbohydrate derivative metabolic process"/>
    <property type="evidence" value="ECO:0007669"/>
    <property type="project" value="InterPro"/>
</dbReference>
<dbReference type="AlphaFoldDB" id="A0AB35U1D9"/>
<dbReference type="GO" id="GO:0003677">
    <property type="term" value="F:DNA binding"/>
    <property type="evidence" value="ECO:0007669"/>
    <property type="project" value="InterPro"/>
</dbReference>
<dbReference type="Proteomes" id="UP001286174">
    <property type="component" value="Unassembled WGS sequence"/>
</dbReference>
<dbReference type="Gene3D" id="3.40.50.10490">
    <property type="entry name" value="Glucose-6-phosphate isomerase like protein, domain 1"/>
    <property type="match status" value="1"/>
</dbReference>
<dbReference type="InterPro" id="IPR036388">
    <property type="entry name" value="WH-like_DNA-bd_sf"/>
</dbReference>
<evidence type="ECO:0000313" key="3">
    <source>
        <dbReference type="Proteomes" id="UP001286174"/>
    </source>
</evidence>
<protein>
    <recommendedName>
        <fullName evidence="1">HTH rpiR-type domain-containing protein</fullName>
    </recommendedName>
</protein>
<dbReference type="PROSITE" id="PS51071">
    <property type="entry name" value="HTH_RPIR"/>
    <property type="match status" value="1"/>
</dbReference>
<proteinExistence type="predicted"/>
<gene>
    <name evidence="2" type="ORF">MOZ60_01270</name>
</gene>
<reference evidence="2 3" key="1">
    <citation type="submission" date="2022-03" db="EMBL/GenBank/DDBJ databases">
        <title>Novel taxa within the pig intestine.</title>
        <authorList>
            <person name="Wylensek D."/>
            <person name="Bishof K."/>
            <person name="Afrizal A."/>
            <person name="Clavel T."/>
        </authorList>
    </citation>
    <scope>NUCLEOTIDE SEQUENCE [LARGE SCALE GENOMIC DNA]</scope>
    <source>
        <strain evidence="2 3">CLA-KB-P133</strain>
    </source>
</reference>
<keyword evidence="3" id="KW-1185">Reference proteome</keyword>
<dbReference type="GO" id="GO:0003700">
    <property type="term" value="F:DNA-binding transcription factor activity"/>
    <property type="evidence" value="ECO:0007669"/>
    <property type="project" value="InterPro"/>
</dbReference>
<sequence>MEEFRTMGSMADKLLNFISSSSDHDANYDIALHIVKNYASVRKMNQKQIAQLCYVSEATISRFCRFLGFQDFHDFHHQMERDFSLSDDYSRRLLNLMKGSSQQAAEYYRNELVQAMNETVSEALFADAAKAAEHIHDAGHVSIFSHHFLWDIGRYMQQKLMMAGKYVSACQTYEKQMEEAGRLDHDSLAVICTAGGSWFSRYQSIYDRILNSGAHQLVMTQNLSSPYLNRADLVMQCGISNVDNIGRYCMLAGADAIILQYLKKYGDK</sequence>
<dbReference type="Gene3D" id="1.10.10.10">
    <property type="entry name" value="Winged helix-like DNA-binding domain superfamily/Winged helix DNA-binding domain"/>
    <property type="match status" value="1"/>
</dbReference>
<dbReference type="InterPro" id="IPR000281">
    <property type="entry name" value="HTH_RpiR"/>
</dbReference>